<accession>A0A2S6I8W2</accession>
<dbReference type="InterPro" id="IPR018392">
    <property type="entry name" value="LysM"/>
</dbReference>
<comment type="caution">
    <text evidence="3">The sequence shown here is derived from an EMBL/GenBank/DDBJ whole genome shotgun (WGS) entry which is preliminary data.</text>
</comment>
<evidence type="ECO:0000259" key="2">
    <source>
        <dbReference type="Pfam" id="PF19266"/>
    </source>
</evidence>
<dbReference type="Pfam" id="PF19266">
    <property type="entry name" value="CIS_tube"/>
    <property type="match status" value="1"/>
</dbReference>
<dbReference type="InterPro" id="IPR045361">
    <property type="entry name" value="CIS_tube_prot_N"/>
</dbReference>
<feature type="domain" description="LysM" evidence="1">
    <location>
        <begin position="179"/>
        <end position="224"/>
    </location>
</feature>
<sequence length="231" mass="25665">MLGPLEKMKILAFKDADRKQPAIPPAFPVLVNPESYGMEHAIEYEVDETVRAEDGSESTNTLKYKKTPPGTFSCELIFDATGILDGIARPDIVAETELFKKFLLGVESDTHDMRHFTLIWGTMLFKGRVTALNYNFKLFTPDGRPTRAVAEVSFKGSFSDAIGELINNLLSPDLTHRRVVKDGDTLANLCQEVYTNLDHVQAVAAFNGLDTYRSLRVGQELAFPPIKIPTA</sequence>
<name>A0A2S6I8W2_9BACT</name>
<dbReference type="RefSeq" id="WP_104418501.1">
    <property type="nucleotide sequence ID" value="NZ_PTJC01000005.1"/>
</dbReference>
<reference evidence="3 4" key="1">
    <citation type="submission" date="2018-02" db="EMBL/GenBank/DDBJ databases">
        <title>Genomic Encyclopedia of Archaeal and Bacterial Type Strains, Phase II (KMG-II): from individual species to whole genera.</title>
        <authorList>
            <person name="Goeker M."/>
        </authorList>
    </citation>
    <scope>NUCLEOTIDE SEQUENCE [LARGE SCALE GENOMIC DNA]</scope>
    <source>
        <strain evidence="3 4">DSM 29526</strain>
    </source>
</reference>
<evidence type="ECO:0000313" key="3">
    <source>
        <dbReference type="EMBL" id="PPK87922.1"/>
    </source>
</evidence>
<organism evidence="3 4">
    <name type="scientific">Neolewinella xylanilytica</name>
    <dbReference type="NCBI Taxonomy" id="1514080"/>
    <lineage>
        <taxon>Bacteria</taxon>
        <taxon>Pseudomonadati</taxon>
        <taxon>Bacteroidota</taxon>
        <taxon>Saprospiria</taxon>
        <taxon>Saprospirales</taxon>
        <taxon>Lewinellaceae</taxon>
        <taxon>Neolewinella</taxon>
    </lineage>
</organism>
<dbReference type="EMBL" id="PTJC01000005">
    <property type="protein sequence ID" value="PPK87922.1"/>
    <property type="molecule type" value="Genomic_DNA"/>
</dbReference>
<dbReference type="Proteomes" id="UP000237662">
    <property type="component" value="Unassembled WGS sequence"/>
</dbReference>
<gene>
    <name evidence="3" type="ORF">CLV84_0881</name>
</gene>
<dbReference type="AlphaFoldDB" id="A0A2S6I8W2"/>
<dbReference type="OrthoDB" id="9815939at2"/>
<keyword evidence="4" id="KW-1185">Reference proteome</keyword>
<dbReference type="Gene3D" id="3.10.350.10">
    <property type="entry name" value="LysM domain"/>
    <property type="match status" value="1"/>
</dbReference>
<protein>
    <submittedName>
        <fullName evidence="3">LysM domain-containing protein</fullName>
    </submittedName>
</protein>
<dbReference type="InterPro" id="IPR036779">
    <property type="entry name" value="LysM_dom_sf"/>
</dbReference>
<feature type="domain" description="Contractile injection system tube protein N-terminal" evidence="2">
    <location>
        <begin position="5"/>
        <end position="160"/>
    </location>
</feature>
<dbReference type="CDD" id="cd00118">
    <property type="entry name" value="LysM"/>
    <property type="match status" value="1"/>
</dbReference>
<proteinExistence type="predicted"/>
<evidence type="ECO:0000313" key="4">
    <source>
        <dbReference type="Proteomes" id="UP000237662"/>
    </source>
</evidence>
<dbReference type="Pfam" id="PF01476">
    <property type="entry name" value="LysM"/>
    <property type="match status" value="1"/>
</dbReference>
<evidence type="ECO:0000259" key="1">
    <source>
        <dbReference type="Pfam" id="PF01476"/>
    </source>
</evidence>